<comment type="caution">
    <text evidence="2">The sequence shown here is derived from an EMBL/GenBank/DDBJ whole genome shotgun (WGS) entry which is preliminary data.</text>
</comment>
<evidence type="ECO:0000313" key="3">
    <source>
        <dbReference type="Proteomes" id="UP001500466"/>
    </source>
</evidence>
<dbReference type="Proteomes" id="UP001500466">
    <property type="component" value="Unassembled WGS sequence"/>
</dbReference>
<dbReference type="RefSeq" id="WP_345675592.1">
    <property type="nucleotide sequence ID" value="NZ_BAABHS010000008.1"/>
</dbReference>
<accession>A0ABP9H418</accession>
<evidence type="ECO:0000256" key="1">
    <source>
        <dbReference type="SAM" id="MobiDB-lite"/>
    </source>
</evidence>
<keyword evidence="3" id="KW-1185">Reference proteome</keyword>
<proteinExistence type="predicted"/>
<sequence length="88" mass="9301">MSVSVYLTPGPNSQTPPPTTDPPVNFNDVVGSEAPVEYKYEIDPSGALVVWRCLPDTAPAVEAAYSSAGWHKVTGTPVRSLLERGSTA</sequence>
<feature type="region of interest" description="Disordered" evidence="1">
    <location>
        <begin position="1"/>
        <end position="24"/>
    </location>
</feature>
<reference evidence="3" key="1">
    <citation type="journal article" date="2019" name="Int. J. Syst. Evol. Microbiol.">
        <title>The Global Catalogue of Microorganisms (GCM) 10K type strain sequencing project: providing services to taxonomists for standard genome sequencing and annotation.</title>
        <authorList>
            <consortium name="The Broad Institute Genomics Platform"/>
            <consortium name="The Broad Institute Genome Sequencing Center for Infectious Disease"/>
            <person name="Wu L."/>
            <person name="Ma J."/>
        </authorList>
    </citation>
    <scope>NUCLEOTIDE SEQUENCE [LARGE SCALE GENOMIC DNA]</scope>
    <source>
        <strain evidence="3">JCM 17986</strain>
    </source>
</reference>
<protein>
    <submittedName>
        <fullName evidence="2">Uncharacterized protein</fullName>
    </submittedName>
</protein>
<dbReference type="EMBL" id="BAABHS010000008">
    <property type="protein sequence ID" value="GAA4961525.1"/>
    <property type="molecule type" value="Genomic_DNA"/>
</dbReference>
<evidence type="ECO:0000313" key="2">
    <source>
        <dbReference type="EMBL" id="GAA4961525.1"/>
    </source>
</evidence>
<organism evidence="2 3">
    <name type="scientific">Yinghuangia aomiensis</name>
    <dbReference type="NCBI Taxonomy" id="676205"/>
    <lineage>
        <taxon>Bacteria</taxon>
        <taxon>Bacillati</taxon>
        <taxon>Actinomycetota</taxon>
        <taxon>Actinomycetes</taxon>
        <taxon>Kitasatosporales</taxon>
        <taxon>Streptomycetaceae</taxon>
        <taxon>Yinghuangia</taxon>
    </lineage>
</organism>
<feature type="compositionally biased region" description="Polar residues" evidence="1">
    <location>
        <begin position="1"/>
        <end position="13"/>
    </location>
</feature>
<name>A0ABP9H418_9ACTN</name>
<gene>
    <name evidence="2" type="ORF">GCM10023205_26250</name>
</gene>